<feature type="region of interest" description="Disordered" evidence="1">
    <location>
        <begin position="169"/>
        <end position="236"/>
    </location>
</feature>
<evidence type="ECO:0000256" key="1">
    <source>
        <dbReference type="SAM" id="MobiDB-lite"/>
    </source>
</evidence>
<dbReference type="Pfam" id="PF19291">
    <property type="entry name" value="TREH_N"/>
    <property type="match status" value="1"/>
</dbReference>
<dbReference type="InterPro" id="IPR045582">
    <property type="entry name" value="Trehalase-like_N"/>
</dbReference>
<sequence>MAATPFQQDAGSTAPRYLPIAEHGLIGDLRSVALVSSNGTIDWYGCPSFDSPNAVAAVVDAERGGRFELAAAVPARTKQFYFPDTNVLITRFFTEEGVGEVQDVMPVTTHSQRAGLAREPGRHRLIRRVLCVRGTVPFRTLVAPRFAYDADPHTVTLLGGMAVFESPGKSLAPTSNSPRARAPCSPSTNWATRSRPGAAPAPRPSTSSPPPSPTGGAGSPNPATAAAGARWSTAPP</sequence>
<dbReference type="Proteomes" id="UP000184111">
    <property type="component" value="Unassembled WGS sequence"/>
</dbReference>
<organism evidence="3 4">
    <name type="scientific">Actinacidiphila paucisporea</name>
    <dbReference type="NCBI Taxonomy" id="310782"/>
    <lineage>
        <taxon>Bacteria</taxon>
        <taxon>Bacillati</taxon>
        <taxon>Actinomycetota</taxon>
        <taxon>Actinomycetes</taxon>
        <taxon>Kitasatosporales</taxon>
        <taxon>Streptomycetaceae</taxon>
        <taxon>Actinacidiphila</taxon>
    </lineage>
</organism>
<gene>
    <name evidence="3" type="ORF">SAMN05216499_13826</name>
</gene>
<keyword evidence="4" id="KW-1185">Reference proteome</keyword>
<name>A0A1M7QN43_9ACTN</name>
<evidence type="ECO:0000313" key="3">
    <source>
        <dbReference type="EMBL" id="SHN32733.1"/>
    </source>
</evidence>
<dbReference type="AlphaFoldDB" id="A0A1M7QN43"/>
<dbReference type="EMBL" id="FRBI01000038">
    <property type="protein sequence ID" value="SHN32733.1"/>
    <property type="molecule type" value="Genomic_DNA"/>
</dbReference>
<dbReference type="STRING" id="310782.SAMN05216499_13826"/>
<reference evidence="3 4" key="1">
    <citation type="submission" date="2016-11" db="EMBL/GenBank/DDBJ databases">
        <authorList>
            <person name="Jaros S."/>
            <person name="Januszkiewicz K."/>
            <person name="Wedrychowicz H."/>
        </authorList>
    </citation>
    <scope>NUCLEOTIDE SEQUENCE [LARGE SCALE GENOMIC DNA]</scope>
    <source>
        <strain evidence="3 4">CGMCC 4.2025</strain>
    </source>
</reference>
<protein>
    <recommendedName>
        <fullName evidence="2">Trehalase-like N-terminal domain-containing protein</fullName>
    </recommendedName>
</protein>
<feature type="compositionally biased region" description="Low complexity" evidence="1">
    <location>
        <begin position="219"/>
        <end position="236"/>
    </location>
</feature>
<evidence type="ECO:0000313" key="4">
    <source>
        <dbReference type="Proteomes" id="UP000184111"/>
    </source>
</evidence>
<evidence type="ECO:0000259" key="2">
    <source>
        <dbReference type="Pfam" id="PF19291"/>
    </source>
</evidence>
<feature type="compositionally biased region" description="Pro residues" evidence="1">
    <location>
        <begin position="199"/>
        <end position="213"/>
    </location>
</feature>
<feature type="domain" description="Trehalase-like N-terminal" evidence="2">
    <location>
        <begin position="18"/>
        <end position="117"/>
    </location>
</feature>
<accession>A0A1M7QN43</accession>
<proteinExistence type="predicted"/>